<dbReference type="KEGG" id="psim:KR76_14390"/>
<accession>A0A0C5XB28</accession>
<protein>
    <submittedName>
        <fullName evidence="1">GCN5-related N-acetyltransferase</fullName>
    </submittedName>
</protein>
<dbReference type="Pfam" id="PF00583">
    <property type="entry name" value="Acetyltransf_1"/>
    <property type="match status" value="1"/>
</dbReference>
<dbReference type="Gene3D" id="3.40.630.30">
    <property type="match status" value="1"/>
</dbReference>
<dbReference type="AlphaFoldDB" id="A0A0C5XB28"/>
<keyword evidence="1" id="KW-0808">Transferase</keyword>
<dbReference type="EMBL" id="CP009896">
    <property type="protein sequence ID" value="AJR18445.1"/>
    <property type="molecule type" value="Genomic_DNA"/>
</dbReference>
<dbReference type="Proteomes" id="UP000030300">
    <property type="component" value="Chromosome"/>
</dbReference>
<gene>
    <name evidence="1" type="ORF">KR76_14390</name>
</gene>
<dbReference type="OrthoDB" id="4119890at2"/>
<dbReference type="PROSITE" id="PS51186">
    <property type="entry name" value="GNAT"/>
    <property type="match status" value="1"/>
</dbReference>
<name>A0A0C5XB28_NOCSI</name>
<dbReference type="RefSeq" id="WP_082003665.1">
    <property type="nucleotide sequence ID" value="NZ_BJMC01000009.1"/>
</dbReference>
<sequence>MELHPFGPDDTAALAAWTDLVTAISATDAPWERRMTPALAAARWRHGWDGEPGTPYLARVGDRVVGWAGVAASEHDNLHLAWLELGVHPDARRQGHGSALLAAMEAEARRLGRTSLAIGAWESVAGDAFAQAHGLERKSAEINRRQVLAELDWDTLDRHYAEALPHAADYVLERRFGPTPDDALDAVAEMASAINDAPTDDLDYEDEVFSGARMRAYETSVDAHGADLYRVVARHVPTGELAAQTVVAVSRTEPTWGDQHDTSVTRAHRGHRLGLLLKTDMLRWLRDAAPALATIDTWNAESNDRMIEVNEALAYRVLGRAWTYQRPC</sequence>
<evidence type="ECO:0000313" key="2">
    <source>
        <dbReference type="Proteomes" id="UP000030300"/>
    </source>
</evidence>
<reference evidence="1 2" key="1">
    <citation type="journal article" date="2015" name="Genome Announc.">
        <title>Complete Genome Sequence of Steroid-Transforming Nocardioides simplex VKM Ac-2033D.</title>
        <authorList>
            <person name="Shtratnikova V.Y."/>
            <person name="Schelkunov M.I."/>
            <person name="Pekov Y.A."/>
            <person name="Fokina V.V."/>
            <person name="Logacheva M.D."/>
            <person name="Sokolov S.L."/>
            <person name="Bragin E.Y."/>
            <person name="Ashapkin V.V."/>
            <person name="Donova M.V."/>
        </authorList>
    </citation>
    <scope>NUCLEOTIDE SEQUENCE [LARGE SCALE GENOMIC DNA]</scope>
    <source>
        <strain evidence="1 2">VKM Ac-2033D</strain>
    </source>
</reference>
<evidence type="ECO:0000313" key="1">
    <source>
        <dbReference type="EMBL" id="AJR18445.1"/>
    </source>
</evidence>
<dbReference type="HOGENOM" id="CLU_043786_0_0_11"/>
<dbReference type="InterPro" id="IPR016181">
    <property type="entry name" value="Acyl_CoA_acyltransferase"/>
</dbReference>
<dbReference type="CDD" id="cd04301">
    <property type="entry name" value="NAT_SF"/>
    <property type="match status" value="1"/>
</dbReference>
<dbReference type="GeneID" id="96610049"/>
<keyword evidence="2" id="KW-1185">Reference proteome</keyword>
<organism evidence="1 2">
    <name type="scientific">Nocardioides simplex</name>
    <name type="common">Arthrobacter simplex</name>
    <dbReference type="NCBI Taxonomy" id="2045"/>
    <lineage>
        <taxon>Bacteria</taxon>
        <taxon>Bacillati</taxon>
        <taxon>Actinomycetota</taxon>
        <taxon>Actinomycetes</taxon>
        <taxon>Propionibacteriales</taxon>
        <taxon>Nocardioidaceae</taxon>
        <taxon>Pimelobacter</taxon>
    </lineage>
</organism>
<dbReference type="STRING" id="2045.KR76_14390"/>
<dbReference type="GO" id="GO:0016747">
    <property type="term" value="F:acyltransferase activity, transferring groups other than amino-acyl groups"/>
    <property type="evidence" value="ECO:0007669"/>
    <property type="project" value="InterPro"/>
</dbReference>
<proteinExistence type="predicted"/>
<dbReference type="InterPro" id="IPR000182">
    <property type="entry name" value="GNAT_dom"/>
</dbReference>
<dbReference type="SUPFAM" id="SSF55729">
    <property type="entry name" value="Acyl-CoA N-acyltransferases (Nat)"/>
    <property type="match status" value="2"/>
</dbReference>